<reference evidence="1 2" key="1">
    <citation type="submission" date="2015-04" db="EMBL/GenBank/DDBJ databases">
        <title>Comparative genomics of rhizobia nodulating Arachis hypogaea in China.</title>
        <authorList>
            <person name="Li Y."/>
        </authorList>
    </citation>
    <scope>NUCLEOTIDE SEQUENCE [LARGE SCALE GENOMIC DNA]</scope>
    <source>
        <strain evidence="1 2">CCBAU 51757</strain>
    </source>
</reference>
<dbReference type="InterPro" id="IPR023296">
    <property type="entry name" value="Glyco_hydro_beta-prop_sf"/>
</dbReference>
<comment type="caution">
    <text evidence="1">The sequence shown here is derived from an EMBL/GenBank/DDBJ whole genome shotgun (WGS) entry which is preliminary data.</text>
</comment>
<dbReference type="PANTHER" id="PTHR35279">
    <property type="match status" value="1"/>
</dbReference>
<dbReference type="Gene3D" id="2.115.10.20">
    <property type="entry name" value="Glycosyl hydrolase domain, family 43"/>
    <property type="match status" value="2"/>
</dbReference>
<organism evidence="1 2">
    <name type="scientific">Bradyrhizobium nanningense</name>
    <dbReference type="NCBI Taxonomy" id="1325118"/>
    <lineage>
        <taxon>Bacteria</taxon>
        <taxon>Pseudomonadati</taxon>
        <taxon>Pseudomonadota</taxon>
        <taxon>Alphaproteobacteria</taxon>
        <taxon>Hyphomicrobiales</taxon>
        <taxon>Nitrobacteraceae</taxon>
        <taxon>Bradyrhizobium</taxon>
    </lineage>
</organism>
<dbReference type="OrthoDB" id="7064503at2"/>
<keyword evidence="2" id="KW-1185">Reference proteome</keyword>
<dbReference type="RefSeq" id="WP_128917970.1">
    <property type="nucleotide sequence ID" value="NZ_LBJC01000026.1"/>
</dbReference>
<proteinExistence type="predicted"/>
<gene>
    <name evidence="1" type="ORF">XH99_10865</name>
</gene>
<evidence type="ECO:0008006" key="3">
    <source>
        <dbReference type="Google" id="ProtNLM"/>
    </source>
</evidence>
<evidence type="ECO:0000313" key="1">
    <source>
        <dbReference type="EMBL" id="RXH31435.1"/>
    </source>
</evidence>
<dbReference type="SUPFAM" id="SSF75005">
    <property type="entry name" value="Arabinanase/levansucrase/invertase"/>
    <property type="match status" value="1"/>
</dbReference>
<dbReference type="Proteomes" id="UP000289546">
    <property type="component" value="Unassembled WGS sequence"/>
</dbReference>
<name>A0A4Q0S919_9BRAD</name>
<dbReference type="EMBL" id="LBJQ01000059">
    <property type="protein sequence ID" value="RXH31435.1"/>
    <property type="molecule type" value="Genomic_DNA"/>
</dbReference>
<dbReference type="AlphaFoldDB" id="A0A4Q0S919"/>
<sequence>MLKWEKEGLIFRASDHGVGSWVANSALTPTPMRLNDDTIRVYAGFRDGAGVSRIGYVDVLADAPARIVGISRRPVLDVGRDGCFDDNGVIMGDVVPRPDGIYMFYVGFQLVAKAKFLAFTGLAKSTDGGESFARVSEAPILDRGPGQTTIGAVHSAMFDQGRWKIWFACGDGWEYIGGKPYPQYHIRYVESSDLLELPRLGRECLRPTGSEYRIGRPRVYRIGGKYVMYFTYGTTSGDYLPGMAYSVDGIEWVRKDEDVGISLSPLGWDSRTLCYPALIQHRDSILMFYNGNDMGADGFGLARAKGTLGQS</sequence>
<protein>
    <recommendedName>
        <fullName evidence="3">Glycosidase</fullName>
    </recommendedName>
</protein>
<accession>A0A4Q0S919</accession>
<dbReference type="PANTHER" id="PTHR35279:SF1">
    <property type="entry name" value="ARABINANASE_LEVANSUCRASE_INVERTASE"/>
    <property type="match status" value="1"/>
</dbReference>
<evidence type="ECO:0000313" key="2">
    <source>
        <dbReference type="Proteomes" id="UP000289546"/>
    </source>
</evidence>